<dbReference type="InterPro" id="IPR002477">
    <property type="entry name" value="Peptidoglycan-bd-like"/>
</dbReference>
<sequence length="260" mass="27866">MTYSTLAVQEELAARGFDPGPRDGVRGPKTIAAIRDFQKSHGLQVDGIVGPETSSALFRPALPEETNLWADILSFIAGLIGAEAETEKQPQPPWLKNAYLDLGEAEIKGPKHNLRVLEYWQAIGQPVHDDETPWCAAGIGCWLEEAGLRSTRSGLARSYGRDWGIELDGPALGAVAVKPRGGSTLYGHVTLVAGQTSDGQLACLGANQNDRVQISSYSVSAFSGASDCGFFWPMDYPAPELIGFDSLPLIDAQGKILKEA</sequence>
<feature type="domain" description="Peptidoglycan binding-like" evidence="1">
    <location>
        <begin position="7"/>
        <end position="57"/>
    </location>
</feature>
<dbReference type="RefSeq" id="WP_165972875.1">
    <property type="nucleotide sequence ID" value="NZ_SMAR01000033.1"/>
</dbReference>
<dbReference type="NCBIfam" id="TIGR02594">
    <property type="entry name" value="TIGR02594 family protein"/>
    <property type="match status" value="1"/>
</dbReference>
<dbReference type="Gene3D" id="1.10.101.10">
    <property type="entry name" value="PGBD-like superfamily/PGBD"/>
    <property type="match status" value="1"/>
</dbReference>
<keyword evidence="3" id="KW-1185">Reference proteome</keyword>
<gene>
    <name evidence="2" type="ORF">EDC90_103353</name>
</gene>
<comment type="caution">
    <text evidence="2">The sequence shown here is derived from an EMBL/GenBank/DDBJ whole genome shotgun (WGS) entry which is preliminary data.</text>
</comment>
<dbReference type="InterPro" id="IPR013423">
    <property type="entry name" value="CHP02594"/>
</dbReference>
<dbReference type="SUPFAM" id="SSF47090">
    <property type="entry name" value="PGBD-like"/>
    <property type="match status" value="1"/>
</dbReference>
<dbReference type="Pfam" id="PF01471">
    <property type="entry name" value="PG_binding_1"/>
    <property type="match status" value="1"/>
</dbReference>
<dbReference type="InterPro" id="IPR036365">
    <property type="entry name" value="PGBD-like_sf"/>
</dbReference>
<evidence type="ECO:0000259" key="1">
    <source>
        <dbReference type="Pfam" id="PF01471"/>
    </source>
</evidence>
<dbReference type="EMBL" id="SMAR01000033">
    <property type="protein sequence ID" value="TCT34659.1"/>
    <property type="molecule type" value="Genomic_DNA"/>
</dbReference>
<evidence type="ECO:0000313" key="3">
    <source>
        <dbReference type="Proteomes" id="UP000295097"/>
    </source>
</evidence>
<organism evidence="2 3">
    <name type="scientific">Martelella mediterranea</name>
    <dbReference type="NCBI Taxonomy" id="293089"/>
    <lineage>
        <taxon>Bacteria</taxon>
        <taxon>Pseudomonadati</taxon>
        <taxon>Pseudomonadota</taxon>
        <taxon>Alphaproteobacteria</taxon>
        <taxon>Hyphomicrobiales</taxon>
        <taxon>Aurantimonadaceae</taxon>
        <taxon>Martelella</taxon>
    </lineage>
</organism>
<evidence type="ECO:0000313" key="2">
    <source>
        <dbReference type="EMBL" id="TCT34659.1"/>
    </source>
</evidence>
<dbReference type="InterPro" id="IPR036366">
    <property type="entry name" value="PGBDSf"/>
</dbReference>
<dbReference type="Proteomes" id="UP000295097">
    <property type="component" value="Unassembled WGS sequence"/>
</dbReference>
<name>A0A4R3NKV9_9HYPH</name>
<protein>
    <submittedName>
        <fullName evidence="2">Uncharacterized protein (TIGR02594 family)</fullName>
    </submittedName>
</protein>
<dbReference type="AlphaFoldDB" id="A0A4R3NKV9"/>
<accession>A0A4R3NKV9</accession>
<reference evidence="2 3" key="1">
    <citation type="submission" date="2019-03" db="EMBL/GenBank/DDBJ databases">
        <title>Freshwater and sediment microbial communities from various areas in North America, analyzing microbe dynamics in response to fracking.</title>
        <authorList>
            <person name="Lamendella R."/>
        </authorList>
    </citation>
    <scope>NUCLEOTIDE SEQUENCE [LARGE SCALE GENOMIC DNA]</scope>
    <source>
        <strain evidence="2 3">175.2</strain>
    </source>
</reference>
<proteinExistence type="predicted"/>